<evidence type="ECO:0000256" key="3">
    <source>
        <dbReference type="ARBA" id="ARBA00022741"/>
    </source>
</evidence>
<dbReference type="SMART" id="SM00220">
    <property type="entry name" value="S_TKc"/>
    <property type="match status" value="1"/>
</dbReference>
<dbReference type="PANTHER" id="PTHR22974:SF21">
    <property type="entry name" value="DUAL SPECIFICITY PROTEIN KINASE TTK"/>
    <property type="match status" value="1"/>
</dbReference>
<dbReference type="GO" id="GO:0004712">
    <property type="term" value="F:protein serine/threonine/tyrosine kinase activity"/>
    <property type="evidence" value="ECO:0007669"/>
    <property type="project" value="TreeGrafter"/>
</dbReference>
<reference evidence="7" key="1">
    <citation type="submission" date="2020-01" db="EMBL/GenBank/DDBJ databases">
        <title>Identification and distribution of gene clusters putatively required for synthesis of sphingolipid metabolism inhibitors in phylogenetically diverse species of the filamentous fungus Fusarium.</title>
        <authorList>
            <person name="Kim H.-S."/>
            <person name="Busman M."/>
            <person name="Brown D.W."/>
            <person name="Divon H."/>
            <person name="Uhlig S."/>
            <person name="Proctor R.H."/>
        </authorList>
    </citation>
    <scope>NUCLEOTIDE SEQUENCE</scope>
    <source>
        <strain evidence="7">NRRL 53441</strain>
    </source>
</reference>
<keyword evidence="4 7" id="KW-0418">Kinase</keyword>
<keyword evidence="8" id="KW-1185">Reference proteome</keyword>
<protein>
    <submittedName>
        <fullName evidence="7">IPL1-Ser/thr protein kinase</fullName>
    </submittedName>
</protein>
<evidence type="ECO:0000256" key="2">
    <source>
        <dbReference type="ARBA" id="ARBA00022679"/>
    </source>
</evidence>
<evidence type="ECO:0000256" key="4">
    <source>
        <dbReference type="ARBA" id="ARBA00022777"/>
    </source>
</evidence>
<dbReference type="CDD" id="cd00180">
    <property type="entry name" value="PKc"/>
    <property type="match status" value="1"/>
</dbReference>
<dbReference type="GO" id="GO:0033316">
    <property type="term" value="P:meiotic spindle assembly checkpoint signaling"/>
    <property type="evidence" value="ECO:0007669"/>
    <property type="project" value="TreeGrafter"/>
</dbReference>
<dbReference type="SUPFAM" id="SSF56112">
    <property type="entry name" value="Protein kinase-like (PK-like)"/>
    <property type="match status" value="1"/>
</dbReference>
<dbReference type="Pfam" id="PF00069">
    <property type="entry name" value="Pkinase"/>
    <property type="match status" value="1"/>
</dbReference>
<accession>A0A8H4JNY7</accession>
<dbReference type="GO" id="GO:0007094">
    <property type="term" value="P:mitotic spindle assembly checkpoint signaling"/>
    <property type="evidence" value="ECO:0007669"/>
    <property type="project" value="TreeGrafter"/>
</dbReference>
<feature type="domain" description="Protein kinase" evidence="6">
    <location>
        <begin position="202"/>
        <end position="384"/>
    </location>
</feature>
<evidence type="ECO:0000256" key="1">
    <source>
        <dbReference type="ARBA" id="ARBA00022527"/>
    </source>
</evidence>
<dbReference type="GO" id="GO:0004674">
    <property type="term" value="F:protein serine/threonine kinase activity"/>
    <property type="evidence" value="ECO:0007669"/>
    <property type="project" value="UniProtKB-KW"/>
</dbReference>
<dbReference type="GO" id="GO:0007059">
    <property type="term" value="P:chromosome segregation"/>
    <property type="evidence" value="ECO:0007669"/>
    <property type="project" value="TreeGrafter"/>
</dbReference>
<dbReference type="Proteomes" id="UP000605986">
    <property type="component" value="Unassembled WGS sequence"/>
</dbReference>
<dbReference type="InterPro" id="IPR011009">
    <property type="entry name" value="Kinase-like_dom_sf"/>
</dbReference>
<dbReference type="EMBL" id="JAADJG010000912">
    <property type="protein sequence ID" value="KAF4434327.1"/>
    <property type="molecule type" value="Genomic_DNA"/>
</dbReference>
<evidence type="ECO:0000313" key="7">
    <source>
        <dbReference type="EMBL" id="KAF4434327.1"/>
    </source>
</evidence>
<organism evidence="7 8">
    <name type="scientific">Fusarium austroafricanum</name>
    <dbReference type="NCBI Taxonomy" id="2364996"/>
    <lineage>
        <taxon>Eukaryota</taxon>
        <taxon>Fungi</taxon>
        <taxon>Dikarya</taxon>
        <taxon>Ascomycota</taxon>
        <taxon>Pezizomycotina</taxon>
        <taxon>Sordariomycetes</taxon>
        <taxon>Hypocreomycetidae</taxon>
        <taxon>Hypocreales</taxon>
        <taxon>Nectriaceae</taxon>
        <taxon>Fusarium</taxon>
        <taxon>Fusarium concolor species complex</taxon>
    </lineage>
</organism>
<dbReference type="GO" id="GO:0000776">
    <property type="term" value="C:kinetochore"/>
    <property type="evidence" value="ECO:0007669"/>
    <property type="project" value="TreeGrafter"/>
</dbReference>
<dbReference type="Gene3D" id="1.10.510.10">
    <property type="entry name" value="Transferase(Phosphotransferase) domain 1"/>
    <property type="match status" value="1"/>
</dbReference>
<proteinExistence type="predicted"/>
<dbReference type="PROSITE" id="PS50011">
    <property type="entry name" value="PROTEIN_KINASE_DOM"/>
    <property type="match status" value="1"/>
</dbReference>
<dbReference type="GO" id="GO:0005634">
    <property type="term" value="C:nucleus"/>
    <property type="evidence" value="ECO:0007669"/>
    <property type="project" value="TreeGrafter"/>
</dbReference>
<dbReference type="GO" id="GO:0005524">
    <property type="term" value="F:ATP binding"/>
    <property type="evidence" value="ECO:0007669"/>
    <property type="project" value="UniProtKB-KW"/>
</dbReference>
<dbReference type="AlphaFoldDB" id="A0A8H4JNY7"/>
<keyword evidence="3" id="KW-0547">Nucleotide-binding</keyword>
<dbReference type="OrthoDB" id="4062651at2759"/>
<evidence type="ECO:0000259" key="6">
    <source>
        <dbReference type="PROSITE" id="PS50011"/>
    </source>
</evidence>
<keyword evidence="1" id="KW-0723">Serine/threonine-protein kinase</keyword>
<name>A0A8H4JNY7_9HYPO</name>
<evidence type="ECO:0000256" key="5">
    <source>
        <dbReference type="ARBA" id="ARBA00022840"/>
    </source>
</evidence>
<gene>
    <name evidence="7" type="ORF">F53441_13712</name>
</gene>
<keyword evidence="2" id="KW-0808">Transferase</keyword>
<dbReference type="GO" id="GO:0034501">
    <property type="term" value="P:protein localization to kinetochore"/>
    <property type="evidence" value="ECO:0007669"/>
    <property type="project" value="TreeGrafter"/>
</dbReference>
<keyword evidence="5" id="KW-0067">ATP-binding</keyword>
<dbReference type="PANTHER" id="PTHR22974">
    <property type="entry name" value="MIXED LINEAGE PROTEIN KINASE"/>
    <property type="match status" value="1"/>
</dbReference>
<comment type="caution">
    <text evidence="7">The sequence shown here is derived from an EMBL/GenBank/DDBJ whole genome shotgun (WGS) entry which is preliminary data.</text>
</comment>
<evidence type="ECO:0000313" key="8">
    <source>
        <dbReference type="Proteomes" id="UP000605986"/>
    </source>
</evidence>
<sequence>MDADQTVFYLTPENYCALEIIRHPDNSNRTCRSPRDPKTLCLRIGLDQESKSPPILVSFGRRDHNDVILNNYFHKTDQCYFDFNKETGELLLHDVSEDSDTQLTEIIKVITNEDEDEDEEEKEKLGDPQISKIRRQCVVLLRPDLCRQRVERQWLFQIRGADFRLIPGRTHGRSEAPLIKERLAFAGKTNNNGTIERTLQQLGTLDLQPKGLLARKFHNTWFQTPPKPEKDKVIRITKLKPLGRGGQGEVHEVVDMCTGTHYACKIVDGFKIGQEIQIFMPVYEGNLHDLLEQPENREQEKVRTITSKMLYQMLEALNFVHTHDPPIIHRDVKPPNILHRGGNFFLTDFGIAKAVDSSNTIVRTGWYMAPEVRENRQQLPKVDI</sequence>
<dbReference type="InterPro" id="IPR000719">
    <property type="entry name" value="Prot_kinase_dom"/>
</dbReference>